<evidence type="ECO:0000256" key="8">
    <source>
        <dbReference type="ARBA" id="ARBA00022741"/>
    </source>
</evidence>
<dbReference type="SUPFAM" id="SSF55785">
    <property type="entry name" value="PYP-like sensor domain (PAS domain)"/>
    <property type="match status" value="1"/>
</dbReference>
<dbReference type="Pfam" id="PF02743">
    <property type="entry name" value="dCache_1"/>
    <property type="match status" value="1"/>
</dbReference>
<dbReference type="Proteomes" id="UP000018890">
    <property type="component" value="Unassembled WGS sequence"/>
</dbReference>
<dbReference type="AlphaFoldDB" id="W4Q3N2"/>
<accession>W4Q3N2</accession>
<evidence type="ECO:0000313" key="22">
    <source>
        <dbReference type="Proteomes" id="UP000018890"/>
    </source>
</evidence>
<dbReference type="SMART" id="SM00388">
    <property type="entry name" value="HisKA"/>
    <property type="match status" value="1"/>
</dbReference>
<keyword evidence="12 16" id="KW-1133">Transmembrane helix</keyword>
<dbReference type="PANTHER" id="PTHR43065:SF34">
    <property type="entry name" value="SPORULATION KINASE A"/>
    <property type="match status" value="1"/>
</dbReference>
<comment type="subcellular location">
    <subcellularLocation>
        <location evidence="2">Cell membrane</location>
        <topology evidence="2">Multi-pass membrane protein</topology>
    </subcellularLocation>
</comment>
<dbReference type="InterPro" id="IPR004358">
    <property type="entry name" value="Sig_transdc_His_kin-like_C"/>
</dbReference>
<dbReference type="InterPro" id="IPR003661">
    <property type="entry name" value="HisK_dim/P_dom"/>
</dbReference>
<dbReference type="InterPro" id="IPR013656">
    <property type="entry name" value="PAS_4"/>
</dbReference>
<sequence length="686" mass="79219">MSKIVLPEIAEESYKEITDETVTRLHEQISNITSELEKIGYDVQQNYVEGDVEELKRQLESVVSYSSFVDSGTIVELDGEITGFYPAELKEALRGQNFSDREYVQKAIKTKNVYISNVVSAVTGRFVVVVAIPILDQGGEVTRVVNFVIRISENPVFNSIIQNIEIGDGYAYIVDRYGRLLSHPEQERIGEDVSSNEVVQAVLNQQSGYQQVLNSKEFSMLASYEYIPVLEWGVIAQVPESYIHVYFKEFQDKLIIFSIILFLFLSFFVALYTRKIIKPIQQLEFAVGELAQGKFSERISDKYIDQSEIGRLAKRFNEMTEYMAEANENIETKEQLLLQQKEFLRKVIDSSPNFIYAKNKDGFYTLANQSLADFYGTTVEEMLFRTEQDFNQDVVQVQRHEEEEQEVIKTLQERYVEEEEIIDENKQIKWLQTTKIPLQLTGEKDVHVLCISNDITDRKLAEEIIRKSDKLSAVGELAAGVAHEIRNPLTSIQGFLQFIKPNYKEERYFDIMLSEIERIKLIISEMLVLSKPQVEKREMKDVTDMCQRIIDLFESQANLNNIQIQTNFEQQLPEIWCEENQLKQVFVNILKNAMESMTNGGEIFVEMKRQDENMILIRFIDQGIGIEKERLKRIGEPFYSTKEKGTGLGLMVSYRIIESHHGKIKIDSKLNKGTTIDLLLPIQPTI</sequence>
<evidence type="ECO:0000256" key="11">
    <source>
        <dbReference type="ARBA" id="ARBA00022969"/>
    </source>
</evidence>
<feature type="domain" description="Histidine kinase" evidence="17">
    <location>
        <begin position="480"/>
        <end position="684"/>
    </location>
</feature>
<dbReference type="Gene3D" id="3.30.565.10">
    <property type="entry name" value="Histidine kinase-like ATPase, C-terminal domain"/>
    <property type="match status" value="1"/>
</dbReference>
<keyword evidence="8" id="KW-0547">Nucleotide-binding</keyword>
<keyword evidence="7 16" id="KW-0812">Transmembrane</keyword>
<dbReference type="CDD" id="cd06225">
    <property type="entry name" value="HAMP"/>
    <property type="match status" value="1"/>
</dbReference>
<feature type="domain" description="PAC" evidence="19">
    <location>
        <begin position="415"/>
        <end position="467"/>
    </location>
</feature>
<gene>
    <name evidence="21" type="ORF">JCM9140_1984</name>
</gene>
<keyword evidence="6" id="KW-0808">Transferase</keyword>
<dbReference type="InterPro" id="IPR000014">
    <property type="entry name" value="PAS"/>
</dbReference>
<feature type="coiled-coil region" evidence="15">
    <location>
        <begin position="394"/>
        <end position="428"/>
    </location>
</feature>
<evidence type="ECO:0000256" key="3">
    <source>
        <dbReference type="ARBA" id="ARBA00012438"/>
    </source>
</evidence>
<organism evidence="21 22">
    <name type="scientific">Halalkalibacter wakoensis JCM 9140</name>
    <dbReference type="NCBI Taxonomy" id="1236970"/>
    <lineage>
        <taxon>Bacteria</taxon>
        <taxon>Bacillati</taxon>
        <taxon>Bacillota</taxon>
        <taxon>Bacilli</taxon>
        <taxon>Bacillales</taxon>
        <taxon>Bacillaceae</taxon>
        <taxon>Halalkalibacter</taxon>
    </lineage>
</organism>
<evidence type="ECO:0000256" key="14">
    <source>
        <dbReference type="ARBA" id="ARBA00023136"/>
    </source>
</evidence>
<comment type="caution">
    <text evidence="21">The sequence shown here is derived from an EMBL/GenBank/DDBJ whole genome shotgun (WGS) entry which is preliminary data.</text>
</comment>
<dbReference type="CDD" id="cd00082">
    <property type="entry name" value="HisKA"/>
    <property type="match status" value="1"/>
</dbReference>
<dbReference type="InterPro" id="IPR033479">
    <property type="entry name" value="dCache_1"/>
</dbReference>
<proteinExistence type="predicted"/>
<dbReference type="GO" id="GO:0005524">
    <property type="term" value="F:ATP binding"/>
    <property type="evidence" value="ECO:0007669"/>
    <property type="project" value="UniProtKB-KW"/>
</dbReference>
<name>W4Q3N2_9BACI</name>
<dbReference type="Gene3D" id="6.10.340.10">
    <property type="match status" value="1"/>
</dbReference>
<dbReference type="InterPro" id="IPR005467">
    <property type="entry name" value="His_kinase_dom"/>
</dbReference>
<evidence type="ECO:0000259" key="19">
    <source>
        <dbReference type="PROSITE" id="PS50113"/>
    </source>
</evidence>
<dbReference type="InterPro" id="IPR000700">
    <property type="entry name" value="PAS-assoc_C"/>
</dbReference>
<keyword evidence="9 21" id="KW-0418">Kinase</keyword>
<dbReference type="PRINTS" id="PR00344">
    <property type="entry name" value="BCTRLSENSOR"/>
</dbReference>
<keyword evidence="11" id="KW-0749">Sporulation</keyword>
<evidence type="ECO:0000256" key="13">
    <source>
        <dbReference type="ARBA" id="ARBA00023012"/>
    </source>
</evidence>
<dbReference type="SUPFAM" id="SSF47384">
    <property type="entry name" value="Homodimeric domain of signal transducing histidine kinase"/>
    <property type="match status" value="1"/>
</dbReference>
<evidence type="ECO:0000256" key="5">
    <source>
        <dbReference type="ARBA" id="ARBA00022553"/>
    </source>
</evidence>
<feature type="domain" description="PAS" evidence="18">
    <location>
        <begin position="340"/>
        <end position="419"/>
    </location>
</feature>
<evidence type="ECO:0000256" key="9">
    <source>
        <dbReference type="ARBA" id="ARBA00022777"/>
    </source>
</evidence>
<dbReference type="InterPro" id="IPR035965">
    <property type="entry name" value="PAS-like_dom_sf"/>
</dbReference>
<dbReference type="GO" id="GO:0030435">
    <property type="term" value="P:sporulation resulting in formation of a cellular spore"/>
    <property type="evidence" value="ECO:0007669"/>
    <property type="project" value="UniProtKB-KW"/>
</dbReference>
<dbReference type="Pfam" id="PF08448">
    <property type="entry name" value="PAS_4"/>
    <property type="match status" value="1"/>
</dbReference>
<keyword evidence="15" id="KW-0175">Coiled coil</keyword>
<dbReference type="PROSITE" id="PS50113">
    <property type="entry name" value="PAC"/>
    <property type="match status" value="1"/>
</dbReference>
<dbReference type="PROSITE" id="PS50109">
    <property type="entry name" value="HIS_KIN"/>
    <property type="match status" value="1"/>
</dbReference>
<reference evidence="21" key="1">
    <citation type="journal article" date="2014" name="Genome Announc.">
        <title>Draft Genome Sequences of Three Alkaliphilic Bacillus Strains, Bacillus wakoensis JCM 9140T, Bacillus akibai JCM 9157T, and Bacillus hemicellulosilyticus JCM 9152T.</title>
        <authorList>
            <person name="Yuki M."/>
            <person name="Oshima K."/>
            <person name="Suda W."/>
            <person name="Oshida Y."/>
            <person name="Kitamura K."/>
            <person name="Iida T."/>
            <person name="Hattori M."/>
            <person name="Ohkuma M."/>
        </authorList>
    </citation>
    <scope>NUCLEOTIDE SEQUENCE [LARGE SCALE GENOMIC DNA]</scope>
    <source>
        <strain evidence="21">JCM 9140</strain>
    </source>
</reference>
<evidence type="ECO:0000256" key="6">
    <source>
        <dbReference type="ARBA" id="ARBA00022679"/>
    </source>
</evidence>
<dbReference type="PROSITE" id="PS50112">
    <property type="entry name" value="PAS"/>
    <property type="match status" value="1"/>
</dbReference>
<dbReference type="SMART" id="SM00387">
    <property type="entry name" value="HATPase_c"/>
    <property type="match status" value="1"/>
</dbReference>
<dbReference type="FunFam" id="1.10.287.130:FF:000040">
    <property type="entry name" value="PAS domain-containing sensor histidine kinase"/>
    <property type="match status" value="1"/>
</dbReference>
<evidence type="ECO:0000256" key="12">
    <source>
        <dbReference type="ARBA" id="ARBA00022989"/>
    </source>
</evidence>
<dbReference type="SUPFAM" id="SSF103190">
    <property type="entry name" value="Sensory domain-like"/>
    <property type="match status" value="2"/>
</dbReference>
<evidence type="ECO:0000256" key="1">
    <source>
        <dbReference type="ARBA" id="ARBA00000085"/>
    </source>
</evidence>
<dbReference type="SUPFAM" id="SSF158472">
    <property type="entry name" value="HAMP domain-like"/>
    <property type="match status" value="1"/>
</dbReference>
<dbReference type="Pfam" id="PF02518">
    <property type="entry name" value="HATPase_c"/>
    <property type="match status" value="1"/>
</dbReference>
<keyword evidence="10" id="KW-0067">ATP-binding</keyword>
<dbReference type="Gene3D" id="3.30.450.20">
    <property type="entry name" value="PAS domain"/>
    <property type="match status" value="2"/>
</dbReference>
<evidence type="ECO:0000256" key="4">
    <source>
        <dbReference type="ARBA" id="ARBA00022475"/>
    </source>
</evidence>
<dbReference type="GO" id="GO:0000155">
    <property type="term" value="F:phosphorelay sensor kinase activity"/>
    <property type="evidence" value="ECO:0007669"/>
    <property type="project" value="InterPro"/>
</dbReference>
<evidence type="ECO:0000259" key="17">
    <source>
        <dbReference type="PROSITE" id="PS50109"/>
    </source>
</evidence>
<keyword evidence="4" id="KW-1003">Cell membrane</keyword>
<evidence type="ECO:0000256" key="16">
    <source>
        <dbReference type="SAM" id="Phobius"/>
    </source>
</evidence>
<evidence type="ECO:0000256" key="2">
    <source>
        <dbReference type="ARBA" id="ARBA00004651"/>
    </source>
</evidence>
<keyword evidence="22" id="KW-1185">Reference proteome</keyword>
<dbReference type="Pfam" id="PF00672">
    <property type="entry name" value="HAMP"/>
    <property type="match status" value="1"/>
</dbReference>
<dbReference type="PROSITE" id="PS50885">
    <property type="entry name" value="HAMP"/>
    <property type="match status" value="1"/>
</dbReference>
<dbReference type="InterPro" id="IPR003660">
    <property type="entry name" value="HAMP_dom"/>
</dbReference>
<dbReference type="EC" id="2.7.13.3" evidence="3"/>
<dbReference type="GO" id="GO:0005886">
    <property type="term" value="C:plasma membrane"/>
    <property type="evidence" value="ECO:0007669"/>
    <property type="project" value="UniProtKB-SubCell"/>
</dbReference>
<keyword evidence="13" id="KW-0902">Two-component regulatory system</keyword>
<dbReference type="InterPro" id="IPR003594">
    <property type="entry name" value="HATPase_dom"/>
</dbReference>
<evidence type="ECO:0000256" key="7">
    <source>
        <dbReference type="ARBA" id="ARBA00022692"/>
    </source>
</evidence>
<feature type="transmembrane region" description="Helical" evidence="16">
    <location>
        <begin position="254"/>
        <end position="273"/>
    </location>
</feature>
<dbReference type="STRING" id="1236970.JCM9140_1984"/>
<dbReference type="Pfam" id="PF00512">
    <property type="entry name" value="HisKA"/>
    <property type="match status" value="1"/>
</dbReference>
<dbReference type="InterPro" id="IPR036890">
    <property type="entry name" value="HATPase_C_sf"/>
</dbReference>
<dbReference type="PANTHER" id="PTHR43065">
    <property type="entry name" value="SENSOR HISTIDINE KINASE"/>
    <property type="match status" value="1"/>
</dbReference>
<protein>
    <recommendedName>
        <fullName evidence="3">histidine kinase</fullName>
        <ecNumber evidence="3">2.7.13.3</ecNumber>
    </recommendedName>
</protein>
<keyword evidence="5" id="KW-0597">Phosphoprotein</keyword>
<evidence type="ECO:0000256" key="15">
    <source>
        <dbReference type="SAM" id="Coils"/>
    </source>
</evidence>
<dbReference type="NCBIfam" id="TIGR00229">
    <property type="entry name" value="sensory_box"/>
    <property type="match status" value="1"/>
</dbReference>
<evidence type="ECO:0000259" key="18">
    <source>
        <dbReference type="PROSITE" id="PS50112"/>
    </source>
</evidence>
<feature type="domain" description="HAMP" evidence="20">
    <location>
        <begin position="274"/>
        <end position="328"/>
    </location>
</feature>
<evidence type="ECO:0000256" key="10">
    <source>
        <dbReference type="ARBA" id="ARBA00022840"/>
    </source>
</evidence>
<dbReference type="CDD" id="cd00130">
    <property type="entry name" value="PAS"/>
    <property type="match status" value="1"/>
</dbReference>
<dbReference type="CDD" id="cd12914">
    <property type="entry name" value="PDC1_DGC_like"/>
    <property type="match status" value="1"/>
</dbReference>
<evidence type="ECO:0000313" key="21">
    <source>
        <dbReference type="EMBL" id="GAE25959.1"/>
    </source>
</evidence>
<comment type="catalytic activity">
    <reaction evidence="1">
        <text>ATP + protein L-histidine = ADP + protein N-phospho-L-histidine.</text>
        <dbReference type="EC" id="2.7.13.3"/>
    </reaction>
</comment>
<dbReference type="Gene3D" id="1.10.287.130">
    <property type="match status" value="1"/>
</dbReference>
<keyword evidence="14 16" id="KW-0472">Membrane</keyword>
<dbReference type="EMBL" id="BAUT01000016">
    <property type="protein sequence ID" value="GAE25959.1"/>
    <property type="molecule type" value="Genomic_DNA"/>
</dbReference>
<dbReference type="InterPro" id="IPR029151">
    <property type="entry name" value="Sensor-like_sf"/>
</dbReference>
<evidence type="ECO:0000259" key="20">
    <source>
        <dbReference type="PROSITE" id="PS50885"/>
    </source>
</evidence>
<dbReference type="CDD" id="cd12912">
    <property type="entry name" value="PDC2_MCP_like"/>
    <property type="match status" value="1"/>
</dbReference>
<dbReference type="InterPro" id="IPR036097">
    <property type="entry name" value="HisK_dim/P_sf"/>
</dbReference>
<dbReference type="SUPFAM" id="SSF55874">
    <property type="entry name" value="ATPase domain of HSP90 chaperone/DNA topoisomerase II/histidine kinase"/>
    <property type="match status" value="1"/>
</dbReference>
<dbReference type="SMART" id="SM00304">
    <property type="entry name" value="HAMP"/>
    <property type="match status" value="1"/>
</dbReference>